<keyword evidence="3" id="KW-1185">Reference proteome</keyword>
<sequence>MIRDIDDCNRLSVSQHEEINTEINNYSPTNGANEEWQIDVKCNVEDKISSSEILLETDNEHNSISFSEHKEVCTETEGHNPADSVNKKAQIYSKNDTVINEHSSRKEEIPSISSFNPKQIDVFPLYESKSNSEHTMKASSSSSDNNHDVSCSEQNSHISLPTKSTTGIISNVKDITYDIRNITGINEEYCSVKETVPTTSCLISEKSDTDIVPYSFELNPEKVLLETNHVSGTENAETTSTATSDDNTKLQETNLPAAAEKDMTLPEVTSPLVEKDDLKKSLRFPVKAKGVELSPLSSLCGNVDNYRLVIDDLVFEAEEELGVTQIYIWVDNTNVPTGMCCAICYATVDPNQITSHLFKEHNIVTGDTIKTCFLPEL</sequence>
<gene>
    <name evidence="2" type="ORF">X975_09766</name>
</gene>
<feature type="compositionally biased region" description="Polar residues" evidence="1">
    <location>
        <begin position="153"/>
        <end position="162"/>
    </location>
</feature>
<feature type="non-terminal residue" evidence="2">
    <location>
        <position position="377"/>
    </location>
</feature>
<evidence type="ECO:0000256" key="1">
    <source>
        <dbReference type="SAM" id="MobiDB-lite"/>
    </source>
</evidence>
<feature type="region of interest" description="Disordered" evidence="1">
    <location>
        <begin position="228"/>
        <end position="247"/>
    </location>
</feature>
<dbReference type="EMBL" id="KK118579">
    <property type="protein sequence ID" value="KFM73330.1"/>
    <property type="molecule type" value="Genomic_DNA"/>
</dbReference>
<feature type="region of interest" description="Disordered" evidence="1">
    <location>
        <begin position="131"/>
        <end position="162"/>
    </location>
</feature>
<dbReference type="AlphaFoldDB" id="A0A087U7J1"/>
<reference evidence="2 3" key="1">
    <citation type="submission" date="2013-11" db="EMBL/GenBank/DDBJ databases">
        <title>Genome sequencing of Stegodyphus mimosarum.</title>
        <authorList>
            <person name="Bechsgaard J."/>
        </authorList>
    </citation>
    <scope>NUCLEOTIDE SEQUENCE [LARGE SCALE GENOMIC DNA]</scope>
</reference>
<organism evidence="2 3">
    <name type="scientific">Stegodyphus mimosarum</name>
    <name type="common">African social velvet spider</name>
    <dbReference type="NCBI Taxonomy" id="407821"/>
    <lineage>
        <taxon>Eukaryota</taxon>
        <taxon>Metazoa</taxon>
        <taxon>Ecdysozoa</taxon>
        <taxon>Arthropoda</taxon>
        <taxon>Chelicerata</taxon>
        <taxon>Arachnida</taxon>
        <taxon>Araneae</taxon>
        <taxon>Araneomorphae</taxon>
        <taxon>Entelegynae</taxon>
        <taxon>Eresoidea</taxon>
        <taxon>Eresidae</taxon>
        <taxon>Stegodyphus</taxon>
    </lineage>
</organism>
<accession>A0A087U7J1</accession>
<protein>
    <submittedName>
        <fullName evidence="2">Uncharacterized protein</fullName>
    </submittedName>
</protein>
<dbReference type="Proteomes" id="UP000054359">
    <property type="component" value="Unassembled WGS sequence"/>
</dbReference>
<proteinExistence type="predicted"/>
<name>A0A087U7J1_STEMI</name>
<evidence type="ECO:0000313" key="3">
    <source>
        <dbReference type="Proteomes" id="UP000054359"/>
    </source>
</evidence>
<evidence type="ECO:0000313" key="2">
    <source>
        <dbReference type="EMBL" id="KFM73330.1"/>
    </source>
</evidence>
<feature type="compositionally biased region" description="Low complexity" evidence="1">
    <location>
        <begin position="139"/>
        <end position="152"/>
    </location>
</feature>
<feature type="compositionally biased region" description="Low complexity" evidence="1">
    <location>
        <begin position="233"/>
        <end position="245"/>
    </location>
</feature>